<comment type="caution">
    <text evidence="1">The sequence shown here is derived from an EMBL/GenBank/DDBJ whole genome shotgun (WGS) entry which is preliminary data.</text>
</comment>
<name>A0A7V2T1U6_LEUMU</name>
<gene>
    <name evidence="1" type="ORF">ENJ51_12315</name>
</gene>
<dbReference type="EMBL" id="DRMS01000467">
    <property type="protein sequence ID" value="HFC93584.1"/>
    <property type="molecule type" value="Genomic_DNA"/>
</dbReference>
<protein>
    <submittedName>
        <fullName evidence="1">Glycosyltransferase family 1 protein</fullName>
    </submittedName>
</protein>
<dbReference type="AlphaFoldDB" id="A0A7V2T1U6"/>
<sequence length="497" mass="55934">MNKNKARNGRLIIVDPSLKDSRGHHYALTQAVASSAVNSSVDVLVYANRSADAEINIAGARIRRVFSRSTYEYFTLIRKTDRMSLKDRLRYAAFAYIPAPLKKLLKRIRSKLVMTLNRVGLSIARENTCKWSGDLVNELLDALVDEKVSGGDRVLIHTADAVMYRAILQIIQKKFPLGEHPYYHLCTPYDEKIMPHTEKGISVQRVIKYFNLLNLINRKVFLYAENELLAQSLSRVWGVRVGSLEIPVKKISFNKLESNHKNSILHVVYLGAAREEKGFHLLPRIISEVLKRVDGKPRVRFSIQCSPQIVGYTAKIEAAIKKLRKCPVGIVHLIMTEQSMQEYRVMLDSADVVLLCYQQENYRVRGSGIAVEAVVNGKNIIATPGTYPEWIAGEAGVSASGGKEIAEAILKIYGDRDEYAMKAQKRSEWFFEETKPHEYVNKLIENENLAGNIDEKVGQMKSKGNMNPQVNGIAGFFAGECLGKGKGRVLFVKQDGF</sequence>
<accession>A0A7V2T1U6</accession>
<reference evidence="1" key="1">
    <citation type="journal article" date="2020" name="mSystems">
        <title>Genome- and Community-Level Interaction Insights into Carbon Utilization and Element Cycling Functions of Hydrothermarchaeota in Hydrothermal Sediment.</title>
        <authorList>
            <person name="Zhou Z."/>
            <person name="Liu Y."/>
            <person name="Xu W."/>
            <person name="Pan J."/>
            <person name="Luo Z.H."/>
            <person name="Li M."/>
        </authorList>
    </citation>
    <scope>NUCLEOTIDE SEQUENCE [LARGE SCALE GENOMIC DNA]</scope>
    <source>
        <strain evidence="1">HyVt-493</strain>
    </source>
</reference>
<organism evidence="1">
    <name type="scientific">Leucothrix mucor</name>
    <dbReference type="NCBI Taxonomy" id="45248"/>
    <lineage>
        <taxon>Bacteria</taxon>
        <taxon>Pseudomonadati</taxon>
        <taxon>Pseudomonadota</taxon>
        <taxon>Gammaproteobacteria</taxon>
        <taxon>Thiotrichales</taxon>
        <taxon>Thiotrichaceae</taxon>
        <taxon>Leucothrix</taxon>
    </lineage>
</organism>
<dbReference type="Gene3D" id="3.40.50.2000">
    <property type="entry name" value="Glycogen Phosphorylase B"/>
    <property type="match status" value="1"/>
</dbReference>
<evidence type="ECO:0000313" key="1">
    <source>
        <dbReference type="EMBL" id="HFC93584.1"/>
    </source>
</evidence>
<proteinExistence type="predicted"/>
<dbReference type="SUPFAM" id="SSF53756">
    <property type="entry name" value="UDP-Glycosyltransferase/glycogen phosphorylase"/>
    <property type="match status" value="1"/>
</dbReference>
<dbReference type="Proteomes" id="UP000885750">
    <property type="component" value="Unassembled WGS sequence"/>
</dbReference>